<dbReference type="AlphaFoldDB" id="A0A3A6U3N7"/>
<organism evidence="1 2">
    <name type="scientific">Parashewanella spongiae</name>
    <dbReference type="NCBI Taxonomy" id="342950"/>
    <lineage>
        <taxon>Bacteria</taxon>
        <taxon>Pseudomonadati</taxon>
        <taxon>Pseudomonadota</taxon>
        <taxon>Gammaproteobacteria</taxon>
        <taxon>Alteromonadales</taxon>
        <taxon>Shewanellaceae</taxon>
        <taxon>Parashewanella</taxon>
    </lineage>
</organism>
<dbReference type="EMBL" id="QYYH01000017">
    <property type="protein sequence ID" value="RJY18708.1"/>
    <property type="molecule type" value="Genomic_DNA"/>
</dbReference>
<evidence type="ECO:0000313" key="1">
    <source>
        <dbReference type="EMBL" id="RJY18708.1"/>
    </source>
</evidence>
<reference evidence="1 2" key="1">
    <citation type="submission" date="2018-09" db="EMBL/GenBank/DDBJ databases">
        <title>Phylogeny of the Shewanellaceae, and recommendation for two new genera, Pseudoshewanella and Parashewanella.</title>
        <authorList>
            <person name="Wang G."/>
        </authorList>
    </citation>
    <scope>NUCLEOTIDE SEQUENCE [LARGE SCALE GENOMIC DNA]</scope>
    <source>
        <strain evidence="1 2">KCTC 22492</strain>
    </source>
</reference>
<sequence length="97" mass="11103">MKRLKEAQEHLQSEIEKYNKKVETKTISVDDNNEDKLTSLLNLITLKESKEHRQKGKNSKDHTKLKSAIADVLLLLDGFDLKEKKLANAQSLETSPE</sequence>
<dbReference type="Proteomes" id="UP000273022">
    <property type="component" value="Unassembled WGS sequence"/>
</dbReference>
<gene>
    <name evidence="1" type="ORF">D5R81_04230</name>
</gene>
<comment type="caution">
    <text evidence="1">The sequence shown here is derived from an EMBL/GenBank/DDBJ whole genome shotgun (WGS) entry which is preliminary data.</text>
</comment>
<dbReference type="RefSeq" id="WP_121852409.1">
    <property type="nucleotide sequence ID" value="NZ_CP037952.1"/>
</dbReference>
<evidence type="ECO:0000313" key="2">
    <source>
        <dbReference type="Proteomes" id="UP000273022"/>
    </source>
</evidence>
<protein>
    <submittedName>
        <fullName evidence="1">Uncharacterized protein</fullName>
    </submittedName>
</protein>
<dbReference type="OrthoDB" id="6228501at2"/>
<name>A0A3A6U3N7_9GAMM</name>
<proteinExistence type="predicted"/>
<accession>A0A3A6U3N7</accession>
<keyword evidence="2" id="KW-1185">Reference proteome</keyword>